<feature type="region of interest" description="Disordered" evidence="1">
    <location>
        <begin position="66"/>
        <end position="99"/>
    </location>
</feature>
<dbReference type="OrthoDB" id="2317428at2759"/>
<dbReference type="Proteomes" id="UP000265703">
    <property type="component" value="Unassembled WGS sequence"/>
</dbReference>
<gene>
    <name evidence="2" type="ORF">C1645_142682</name>
</gene>
<sequence length="181" mass="20724">MNFQKKKDFSSNYILEKLENLSLEESSEFDTDTDEMCNIEQEIIDLTDEEELEELKPRLMLPYTPISSTSNKSSSKIITPNQSNHNKNINKPNESSGKNNLNEIYRAKNVITFFKALYEGHFRNVDLSNFVVISDGQLIGIYENEEKARQIASEINIGENQICDGMAMVFPISGNFKPKKK</sequence>
<proteinExistence type="predicted"/>
<comment type="caution">
    <text evidence="2">The sequence shown here is derived from an EMBL/GenBank/DDBJ whole genome shotgun (WGS) entry which is preliminary data.</text>
</comment>
<keyword evidence="3" id="KW-1185">Reference proteome</keyword>
<dbReference type="AlphaFoldDB" id="A0A397T1Q9"/>
<feature type="compositionally biased region" description="Low complexity" evidence="1">
    <location>
        <begin position="66"/>
        <end position="81"/>
    </location>
</feature>
<accession>A0A397T1Q9</accession>
<protein>
    <submittedName>
        <fullName evidence="2">Uncharacterized protein</fullName>
    </submittedName>
</protein>
<evidence type="ECO:0000256" key="1">
    <source>
        <dbReference type="SAM" id="MobiDB-lite"/>
    </source>
</evidence>
<feature type="compositionally biased region" description="Polar residues" evidence="1">
    <location>
        <begin position="82"/>
        <end position="99"/>
    </location>
</feature>
<organism evidence="2 3">
    <name type="scientific">Glomus cerebriforme</name>
    <dbReference type="NCBI Taxonomy" id="658196"/>
    <lineage>
        <taxon>Eukaryota</taxon>
        <taxon>Fungi</taxon>
        <taxon>Fungi incertae sedis</taxon>
        <taxon>Mucoromycota</taxon>
        <taxon>Glomeromycotina</taxon>
        <taxon>Glomeromycetes</taxon>
        <taxon>Glomerales</taxon>
        <taxon>Glomeraceae</taxon>
        <taxon>Glomus</taxon>
    </lineage>
</organism>
<name>A0A397T1Q9_9GLOM</name>
<reference evidence="2 3" key="1">
    <citation type="submission" date="2018-06" db="EMBL/GenBank/DDBJ databases">
        <title>Comparative genomics reveals the genomic features of Rhizophagus irregularis, R. cerebriforme, R. diaphanum and Gigaspora rosea, and their symbiotic lifestyle signature.</title>
        <authorList>
            <person name="Morin E."/>
            <person name="San Clemente H."/>
            <person name="Chen E.C.H."/>
            <person name="De La Providencia I."/>
            <person name="Hainaut M."/>
            <person name="Kuo A."/>
            <person name="Kohler A."/>
            <person name="Murat C."/>
            <person name="Tang N."/>
            <person name="Roy S."/>
            <person name="Loubradou J."/>
            <person name="Henrissat B."/>
            <person name="Grigoriev I.V."/>
            <person name="Corradi N."/>
            <person name="Roux C."/>
            <person name="Martin F.M."/>
        </authorList>
    </citation>
    <scope>NUCLEOTIDE SEQUENCE [LARGE SCALE GENOMIC DNA]</scope>
    <source>
        <strain evidence="2 3">DAOM 227022</strain>
    </source>
</reference>
<dbReference type="EMBL" id="QKYT01000170">
    <property type="protein sequence ID" value="RIA90826.1"/>
    <property type="molecule type" value="Genomic_DNA"/>
</dbReference>
<evidence type="ECO:0000313" key="2">
    <source>
        <dbReference type="EMBL" id="RIA90826.1"/>
    </source>
</evidence>
<evidence type="ECO:0000313" key="3">
    <source>
        <dbReference type="Proteomes" id="UP000265703"/>
    </source>
</evidence>